<dbReference type="EMBL" id="JASNQZ010000007">
    <property type="protein sequence ID" value="KAL0955126.1"/>
    <property type="molecule type" value="Genomic_DNA"/>
</dbReference>
<comment type="caution">
    <text evidence="1">The sequence shown here is derived from an EMBL/GenBank/DDBJ whole genome shotgun (WGS) entry which is preliminary data.</text>
</comment>
<reference evidence="2" key="1">
    <citation type="submission" date="2024-06" db="EMBL/GenBank/DDBJ databases">
        <title>Multi-omics analyses provide insights into the biosynthesis of the anticancer antibiotic pleurotin in Hohenbuehelia grisea.</title>
        <authorList>
            <person name="Weaver J.A."/>
            <person name="Alberti F."/>
        </authorList>
    </citation>
    <scope>NUCLEOTIDE SEQUENCE [LARGE SCALE GENOMIC DNA]</scope>
    <source>
        <strain evidence="2">T-177</strain>
    </source>
</reference>
<organism evidence="1 2">
    <name type="scientific">Hohenbuehelia grisea</name>
    <dbReference type="NCBI Taxonomy" id="104357"/>
    <lineage>
        <taxon>Eukaryota</taxon>
        <taxon>Fungi</taxon>
        <taxon>Dikarya</taxon>
        <taxon>Basidiomycota</taxon>
        <taxon>Agaricomycotina</taxon>
        <taxon>Agaricomycetes</taxon>
        <taxon>Agaricomycetidae</taxon>
        <taxon>Agaricales</taxon>
        <taxon>Pleurotineae</taxon>
        <taxon>Pleurotaceae</taxon>
        <taxon>Hohenbuehelia</taxon>
    </lineage>
</organism>
<dbReference type="Proteomes" id="UP001556367">
    <property type="component" value="Unassembled WGS sequence"/>
</dbReference>
<evidence type="ECO:0000313" key="1">
    <source>
        <dbReference type="EMBL" id="KAL0955126.1"/>
    </source>
</evidence>
<evidence type="ECO:0000313" key="2">
    <source>
        <dbReference type="Proteomes" id="UP001556367"/>
    </source>
</evidence>
<accession>A0ABR3JHD4</accession>
<protein>
    <submittedName>
        <fullName evidence="1">Uncharacterized protein</fullName>
    </submittedName>
</protein>
<name>A0ABR3JHD4_9AGAR</name>
<gene>
    <name evidence="1" type="ORF">HGRIS_004039</name>
</gene>
<proteinExistence type="predicted"/>
<sequence>MDPVDYAALLSVSRSLRHILQSGVLDATVKSLMLTVDGPLQWILPVESMDGEEDAFRSACATWAPPRSNNKQLPESTLIRRADFPHYTFLAEAWVHDSMRNRRRLWDITKQFELLWWDYRTKGWENNIFSLHSVDYADYLGESSEEDEVGAEDG</sequence>
<keyword evidence="2" id="KW-1185">Reference proteome</keyword>